<evidence type="ECO:0000256" key="3">
    <source>
        <dbReference type="SAM" id="MobiDB-lite"/>
    </source>
</evidence>
<dbReference type="Gene3D" id="2.60.40.1760">
    <property type="entry name" value="glycosyl hydrolase (family 31)"/>
    <property type="match status" value="1"/>
</dbReference>
<gene>
    <name evidence="7" type="primary">ABSGL_10805.1 scaffold 12033</name>
</gene>
<evidence type="ECO:0000313" key="7">
    <source>
        <dbReference type="EMBL" id="SAM04939.1"/>
    </source>
</evidence>
<dbReference type="InterPro" id="IPR017853">
    <property type="entry name" value="GH"/>
</dbReference>
<dbReference type="InterPro" id="IPR025887">
    <property type="entry name" value="Glyco_hydro_31_N_dom"/>
</dbReference>
<proteinExistence type="inferred from homology"/>
<dbReference type="SUPFAM" id="SSF74650">
    <property type="entry name" value="Galactose mutarotase-like"/>
    <property type="match status" value="1"/>
</dbReference>
<organism evidence="7">
    <name type="scientific">Absidia glauca</name>
    <name type="common">Pin mould</name>
    <dbReference type="NCBI Taxonomy" id="4829"/>
    <lineage>
        <taxon>Eukaryota</taxon>
        <taxon>Fungi</taxon>
        <taxon>Fungi incertae sedis</taxon>
        <taxon>Mucoromycota</taxon>
        <taxon>Mucoromycotina</taxon>
        <taxon>Mucoromycetes</taxon>
        <taxon>Mucorales</taxon>
        <taxon>Cunninghamellaceae</taxon>
        <taxon>Absidia</taxon>
    </lineage>
</organism>
<dbReference type="PANTHER" id="PTHR22762">
    <property type="entry name" value="ALPHA-GLUCOSIDASE"/>
    <property type="match status" value="1"/>
</dbReference>
<evidence type="ECO:0000259" key="6">
    <source>
        <dbReference type="Pfam" id="PF21365"/>
    </source>
</evidence>
<dbReference type="GO" id="GO:0030246">
    <property type="term" value="F:carbohydrate binding"/>
    <property type="evidence" value="ECO:0007669"/>
    <property type="project" value="InterPro"/>
</dbReference>
<keyword evidence="8" id="KW-1185">Reference proteome</keyword>
<keyword evidence="2" id="KW-0326">Glycosidase</keyword>
<dbReference type="Pfam" id="PF21365">
    <property type="entry name" value="Glyco_hydro_31_3rd"/>
    <property type="match status" value="1"/>
</dbReference>
<dbReference type="GO" id="GO:0004553">
    <property type="term" value="F:hydrolase activity, hydrolyzing O-glycosyl compounds"/>
    <property type="evidence" value="ECO:0007669"/>
    <property type="project" value="InterPro"/>
</dbReference>
<evidence type="ECO:0000256" key="2">
    <source>
        <dbReference type="RuleBase" id="RU361185"/>
    </source>
</evidence>
<dbReference type="Gene3D" id="2.60.40.1180">
    <property type="entry name" value="Golgi alpha-mannosidase II"/>
    <property type="match status" value="1"/>
</dbReference>
<name>A0A163MH83_ABSGL</name>
<feature type="domain" description="Glycosyl hydrolase family 31 C-terminal" evidence="6">
    <location>
        <begin position="666"/>
        <end position="715"/>
    </location>
</feature>
<dbReference type="PANTHER" id="PTHR22762:SF165">
    <property type="entry name" value="PUTATIVE (AFU_ORTHOLOGUE AFUA_1G06560)-RELATED"/>
    <property type="match status" value="1"/>
</dbReference>
<dbReference type="EMBL" id="LT554417">
    <property type="protein sequence ID" value="SAM04939.1"/>
    <property type="molecule type" value="Genomic_DNA"/>
</dbReference>
<evidence type="ECO:0000259" key="5">
    <source>
        <dbReference type="Pfam" id="PF13802"/>
    </source>
</evidence>
<keyword evidence="2" id="KW-0378">Hydrolase</keyword>
<evidence type="ECO:0000256" key="1">
    <source>
        <dbReference type="ARBA" id="ARBA00007806"/>
    </source>
</evidence>
<dbReference type="OMA" id="TITEPWM"/>
<dbReference type="Pfam" id="PF13802">
    <property type="entry name" value="Gal_mutarotas_2"/>
    <property type="match status" value="1"/>
</dbReference>
<feature type="region of interest" description="Disordered" evidence="3">
    <location>
        <begin position="715"/>
        <end position="742"/>
    </location>
</feature>
<dbReference type="SUPFAM" id="SSF51445">
    <property type="entry name" value="(Trans)glycosidases"/>
    <property type="match status" value="1"/>
</dbReference>
<dbReference type="Pfam" id="PF01055">
    <property type="entry name" value="Glyco_hydro_31_2nd"/>
    <property type="match status" value="1"/>
</dbReference>
<dbReference type="GO" id="GO:0005975">
    <property type="term" value="P:carbohydrate metabolic process"/>
    <property type="evidence" value="ECO:0007669"/>
    <property type="project" value="InterPro"/>
</dbReference>
<accession>A0A163MH83</accession>
<dbReference type="InParanoid" id="A0A163MH83"/>
<dbReference type="AlphaFoldDB" id="A0A163MH83"/>
<dbReference type="CDD" id="cd14752">
    <property type="entry name" value="GH31_N"/>
    <property type="match status" value="1"/>
</dbReference>
<dbReference type="InterPro" id="IPR013780">
    <property type="entry name" value="Glyco_hydro_b"/>
</dbReference>
<dbReference type="InterPro" id="IPR048395">
    <property type="entry name" value="Glyco_hydro_31_C"/>
</dbReference>
<reference evidence="7" key="1">
    <citation type="submission" date="2016-04" db="EMBL/GenBank/DDBJ databases">
        <authorList>
            <person name="Evans L.H."/>
            <person name="Alamgir A."/>
            <person name="Owens N."/>
            <person name="Weber N.D."/>
            <person name="Virtaneva K."/>
            <person name="Barbian K."/>
            <person name="Babar A."/>
            <person name="Rosenke K."/>
        </authorList>
    </citation>
    <scope>NUCLEOTIDE SEQUENCE [LARGE SCALE GENOMIC DNA]</scope>
    <source>
        <strain evidence="7">CBS 101.48</strain>
    </source>
</reference>
<feature type="domain" description="Glycoside hydrolase family 31 TIM barrel" evidence="4">
    <location>
        <begin position="282"/>
        <end position="656"/>
    </location>
</feature>
<protein>
    <submittedName>
        <fullName evidence="7">Uncharacterized protein</fullName>
    </submittedName>
</protein>
<feature type="compositionally biased region" description="Low complexity" evidence="3">
    <location>
        <begin position="717"/>
        <end position="739"/>
    </location>
</feature>
<dbReference type="Gene3D" id="3.20.20.80">
    <property type="entry name" value="Glycosidases"/>
    <property type="match status" value="1"/>
</dbReference>
<evidence type="ECO:0000313" key="8">
    <source>
        <dbReference type="Proteomes" id="UP000078561"/>
    </source>
</evidence>
<dbReference type="InterPro" id="IPR011013">
    <property type="entry name" value="Gal_mutarotase_sf_dom"/>
</dbReference>
<dbReference type="OrthoDB" id="5839090at2759"/>
<evidence type="ECO:0000259" key="4">
    <source>
        <dbReference type="Pfam" id="PF01055"/>
    </source>
</evidence>
<dbReference type="Proteomes" id="UP000078561">
    <property type="component" value="Unassembled WGS sequence"/>
</dbReference>
<comment type="similarity">
    <text evidence="1 2">Belongs to the glycosyl hydrolase 31 family.</text>
</comment>
<sequence>MRQLVSDDYTLDNSSSHPISFVNGEGHRISIYIIDSHVVRVLHTVSMDRTQATVITPYNSSSIDYTLTYHLSRTNTSTLPSKRVIILTTNDIQLVITPSPFCITWKKAPTSSTCVTINKQQDDDDDWFAQDLADRSYCYDPHHGTRWHYQRRKAGGDNDMTGTFYYGLGERTGRLNLGGRRFRLDRTDAMGYDAETQDPLYKFCPFYVGLASSSSSPTEAYGVYYNNFSPTLFDLGKERDAMWGDYTYYQAEKGPLDYYMIYGGTSVGKVVQTFNAMMGGHSLMPRSMFGYLASAMGYAEQDDAQHQLEQFVDKCRKQYNIPCDGMHLSSGYTVQPESTSKDGGAGGDRWVFTWNKQRFPDPKRLAEVYRDAGMKIFANVKPWLLTNHPDYAQMESLKGLVRQAGSHGKPATIWQWRGGQNTKGKASYIDFTSEAGYHYWQEKLASSLLNLGFDIWLDNNEFTMVDNEMQTFRCQRRYNINPTNSPRIPIPYAVSPAGTILATRAKEFTIDTPIQTLLMIQASYEAIQKARPDERPCLITRSTVPFCQSAVAQTWSGDNYTAWKTIAYNVSMGTGAGLCGLPGGYGHDIGGFAGPSPSPEQLVRWVQQGVFWTRFCIHSYNSDKTITEPWMYPKELPIVRASIEWRYRWIPHLYSLYATLTFRGNQPVVRPTLYDHPNDKRTFTQDFEFMVGSQLLVAPVYELGKSTRLVYLPLDRTSNNNNNDSNINSSPTTSTDTPPKNIEGTGWYHYQTGRYYPGGQEYTVPAALEDAISPLFIKEGSFMCYGKSMPHVHAFPDDERRIHIYPPPVTTATVAYQDKDQEKPHRWTFRLYEDDGRTSAHQQYKGYTDIELWMECYTDCLLVGIDILYDGYFPEYDTLWVTCPLDLEKRPLVFDGQESDTAAPDYTGEDCDGSYAYLGIKMNWRKPTVHSSIVDSVAFALLNNIARFSASLCPPPLTLFAPPIRSPILYSVAHYIRLVVPGQVLYGPS</sequence>
<dbReference type="SUPFAM" id="SSF51011">
    <property type="entry name" value="Glycosyl hydrolase domain"/>
    <property type="match status" value="1"/>
</dbReference>
<dbReference type="InterPro" id="IPR000322">
    <property type="entry name" value="Glyco_hydro_31_TIM"/>
</dbReference>
<dbReference type="STRING" id="4829.A0A163MH83"/>
<feature type="domain" description="Glycoside hydrolase family 31 N-terminal" evidence="5">
    <location>
        <begin position="29"/>
        <end position="234"/>
    </location>
</feature>